<name>A0A097KQQ0_9CHLO</name>
<evidence type="ECO:0000256" key="9">
    <source>
        <dbReference type="ARBA" id="ARBA00025834"/>
    </source>
</evidence>
<dbReference type="SUPFAM" id="SSF103436">
    <property type="entry name" value="PetL subunit of the cytochrome b6f complex"/>
    <property type="match status" value="1"/>
</dbReference>
<evidence type="ECO:0000256" key="5">
    <source>
        <dbReference type="ARBA" id="ARBA00022989"/>
    </source>
</evidence>
<keyword evidence="6 10" id="KW-0793">Thylakoid</keyword>
<evidence type="ECO:0000256" key="7">
    <source>
        <dbReference type="ARBA" id="ARBA00023136"/>
    </source>
</evidence>
<evidence type="ECO:0000256" key="6">
    <source>
        <dbReference type="ARBA" id="ARBA00023078"/>
    </source>
</evidence>
<keyword evidence="10" id="KW-0602">Photosynthesis</keyword>
<dbReference type="HAMAP" id="MF_00433">
    <property type="entry name" value="Cytb6_f_PetL"/>
    <property type="match status" value="1"/>
</dbReference>
<evidence type="ECO:0000256" key="3">
    <source>
        <dbReference type="ARBA" id="ARBA00022692"/>
    </source>
</evidence>
<sequence length="31" mass="3279">MVTVVSYIAVLVGALGITLTCYIGLLKIKLI</sequence>
<reference evidence="11" key="1">
    <citation type="journal article" date="2014" name="BMC Evol. Biol.">
        <title>Chloroplast phylogenomic analysis resolves deep-level relationships within the green algal class Trebouxiophyceae.</title>
        <authorList>
            <person name="Lemieux C."/>
            <person name="Otis C."/>
            <person name="Turmel M."/>
        </authorList>
    </citation>
    <scope>NUCLEOTIDE SEQUENCE</scope>
</reference>
<dbReference type="GO" id="GO:0009535">
    <property type="term" value="C:chloroplast thylakoid membrane"/>
    <property type="evidence" value="ECO:0007669"/>
    <property type="project" value="UniProtKB-SubCell"/>
</dbReference>
<evidence type="ECO:0000256" key="4">
    <source>
        <dbReference type="ARBA" id="ARBA00022982"/>
    </source>
</evidence>
<keyword evidence="4 10" id="KW-0249">Electron transport</keyword>
<evidence type="ECO:0000256" key="2">
    <source>
        <dbReference type="ARBA" id="ARBA00022448"/>
    </source>
</evidence>
<evidence type="ECO:0000256" key="8">
    <source>
        <dbReference type="ARBA" id="ARBA00025197"/>
    </source>
</evidence>
<dbReference type="EMBL" id="KM462886">
    <property type="protein sequence ID" value="AIT95495.1"/>
    <property type="molecule type" value="Genomic_DNA"/>
</dbReference>
<keyword evidence="3 10" id="KW-0812">Transmembrane</keyword>
<evidence type="ECO:0000256" key="1">
    <source>
        <dbReference type="ARBA" id="ARBA00004167"/>
    </source>
</evidence>
<dbReference type="GO" id="GO:0009512">
    <property type="term" value="C:cytochrome b6f complex"/>
    <property type="evidence" value="ECO:0007669"/>
    <property type="project" value="InterPro"/>
</dbReference>
<geneLocation type="chloroplast" evidence="11"/>
<dbReference type="GO" id="GO:0015979">
    <property type="term" value="P:photosynthesis"/>
    <property type="evidence" value="ECO:0007669"/>
    <property type="project" value="UniProtKB-KW"/>
</dbReference>
<keyword evidence="7 10" id="KW-0472">Membrane</keyword>
<protein>
    <recommendedName>
        <fullName evidence="10">Cytochrome b6-f complex subunit 6</fullName>
    </recommendedName>
    <alternativeName>
        <fullName evidence="10">Cytochrome b6-f complex subunit PetL</fullName>
    </alternativeName>
    <alternativeName>
        <fullName evidence="10">Cytochrome b6-f complex subunit VI</fullName>
    </alternativeName>
</protein>
<keyword evidence="5 10" id="KW-1133">Transmembrane helix</keyword>
<keyword evidence="11" id="KW-0934">Plastid</keyword>
<keyword evidence="11" id="KW-0150">Chloroplast</keyword>
<keyword evidence="2 10" id="KW-0813">Transport</keyword>
<evidence type="ECO:0000313" key="11">
    <source>
        <dbReference type="EMBL" id="AIT95495.1"/>
    </source>
</evidence>
<dbReference type="Pfam" id="PF05115">
    <property type="entry name" value="PetL"/>
    <property type="match status" value="1"/>
</dbReference>
<comment type="function">
    <text evidence="8 10">Component of the cytochrome b6-f complex, which mediates electron transfer between photosystem II (PSII) and photosystem I (PSI), cyclic electron flow around PSI, and state transitions. PetL is important for photoautotrophic growth as well as for electron transfer efficiency and stability of the cytochrome b6-f complex.</text>
</comment>
<comment type="subunit">
    <text evidence="9 10">The 4 large subunits of the cytochrome b6-f complex are cytochrome b6, subunit IV (17 kDa polypeptide, PetD), cytochrome f and the Rieske protein, while the 4 small subunits are PetG, PetL, PetM and PetN. The complex functions as a dimer.</text>
</comment>
<organism evidence="11">
    <name type="scientific">Pseudochloris wilhelmii</name>
    <dbReference type="NCBI Taxonomy" id="1418016"/>
    <lineage>
        <taxon>Eukaryota</taxon>
        <taxon>Viridiplantae</taxon>
        <taxon>Chlorophyta</taxon>
        <taxon>core chlorophytes</taxon>
        <taxon>Trebouxiophyceae</taxon>
        <taxon>Chlorellales</taxon>
        <taxon>Chlorellaceae</taxon>
        <taxon>Pseudochloris</taxon>
    </lineage>
</organism>
<gene>
    <name evidence="10 11" type="primary">petL</name>
</gene>
<comment type="similarity">
    <text evidence="10">Belongs to the PetL family.</text>
</comment>
<comment type="subcellular location">
    <subcellularLocation>
        <location evidence="1">Membrane</location>
        <topology evidence="1">Single-pass membrane protein</topology>
    </subcellularLocation>
    <subcellularLocation>
        <location evidence="10">Plastid</location>
        <location evidence="10">Chloroplast thylakoid membrane</location>
        <topology evidence="10">Single-pass membrane protein</topology>
    </subcellularLocation>
</comment>
<evidence type="ECO:0000256" key="10">
    <source>
        <dbReference type="HAMAP-Rule" id="MF_00433"/>
    </source>
</evidence>
<accession>A0A097KQQ0</accession>
<dbReference type="AlphaFoldDB" id="A0A097KQQ0"/>
<dbReference type="RefSeq" id="YP_009106668.1">
    <property type="nucleotide sequence ID" value="NC_025547.1"/>
</dbReference>
<dbReference type="GO" id="GO:0009055">
    <property type="term" value="F:electron transfer activity"/>
    <property type="evidence" value="ECO:0007669"/>
    <property type="project" value="InterPro"/>
</dbReference>
<proteinExistence type="inferred from homology"/>
<dbReference type="GeneID" id="22161136"/>
<feature type="transmembrane region" description="Helical" evidence="10">
    <location>
        <begin position="6"/>
        <end position="26"/>
    </location>
</feature>
<dbReference type="InterPro" id="IPR007802">
    <property type="entry name" value="Cyt_b6/f_cplx_su6"/>
</dbReference>